<feature type="compositionally biased region" description="Low complexity" evidence="5">
    <location>
        <begin position="125"/>
        <end position="137"/>
    </location>
</feature>
<evidence type="ECO:0000313" key="8">
    <source>
        <dbReference type="Proteomes" id="UP000289738"/>
    </source>
</evidence>
<dbReference type="Gene3D" id="1.10.10.60">
    <property type="entry name" value="Homeodomain-like"/>
    <property type="match status" value="1"/>
</dbReference>
<protein>
    <recommendedName>
        <fullName evidence="6">EZH1/2 MCSS domain-containing protein</fullName>
    </recommendedName>
</protein>
<keyword evidence="3" id="KW-0804">Transcription</keyword>
<dbReference type="GO" id="GO:0000976">
    <property type="term" value="F:transcription cis-regulatory region binding"/>
    <property type="evidence" value="ECO:0007669"/>
    <property type="project" value="InterPro"/>
</dbReference>
<dbReference type="InterPro" id="IPR006447">
    <property type="entry name" value="Myb_dom_plants"/>
</dbReference>
<evidence type="ECO:0000256" key="5">
    <source>
        <dbReference type="SAM" id="MobiDB-lite"/>
    </source>
</evidence>
<dbReference type="InterPro" id="IPR044847">
    <property type="entry name" value="KAN_fam"/>
</dbReference>
<evidence type="ECO:0000256" key="4">
    <source>
        <dbReference type="ARBA" id="ARBA00023242"/>
    </source>
</evidence>
<dbReference type="GO" id="GO:0006355">
    <property type="term" value="P:regulation of DNA-templated transcription"/>
    <property type="evidence" value="ECO:0007669"/>
    <property type="project" value="InterPro"/>
</dbReference>
<comment type="subcellular location">
    <subcellularLocation>
        <location evidence="1">Nucleus</location>
    </subcellularLocation>
</comment>
<reference evidence="7 8" key="1">
    <citation type="submission" date="2019-01" db="EMBL/GenBank/DDBJ databases">
        <title>Sequencing of cultivated peanut Arachis hypogaea provides insights into genome evolution and oil improvement.</title>
        <authorList>
            <person name="Chen X."/>
        </authorList>
    </citation>
    <scope>NUCLEOTIDE SEQUENCE [LARGE SCALE GENOMIC DNA]</scope>
    <source>
        <strain evidence="8">cv. Fuhuasheng</strain>
        <tissue evidence="7">Leaves</tissue>
    </source>
</reference>
<dbReference type="InterPro" id="IPR048358">
    <property type="entry name" value="EZH1/2_MCSS"/>
</dbReference>
<feature type="domain" description="EZH1/2 MCSS" evidence="6">
    <location>
        <begin position="170"/>
        <end position="193"/>
    </location>
</feature>
<dbReference type="GO" id="GO:0010158">
    <property type="term" value="P:abaxial cell fate specification"/>
    <property type="evidence" value="ECO:0007669"/>
    <property type="project" value="InterPro"/>
</dbReference>
<dbReference type="GO" id="GO:0005634">
    <property type="term" value="C:nucleus"/>
    <property type="evidence" value="ECO:0007669"/>
    <property type="project" value="UniProtKB-SubCell"/>
</dbReference>
<feature type="compositionally biased region" description="Basic and acidic residues" evidence="5">
    <location>
        <begin position="138"/>
        <end position="159"/>
    </location>
</feature>
<dbReference type="PANTHER" id="PTHR31496">
    <property type="entry name" value="TRANSCRIPTION FACTOR KAN2-RELATED"/>
    <property type="match status" value="1"/>
</dbReference>
<organism evidence="7 8">
    <name type="scientific">Arachis hypogaea</name>
    <name type="common">Peanut</name>
    <dbReference type="NCBI Taxonomy" id="3818"/>
    <lineage>
        <taxon>Eukaryota</taxon>
        <taxon>Viridiplantae</taxon>
        <taxon>Streptophyta</taxon>
        <taxon>Embryophyta</taxon>
        <taxon>Tracheophyta</taxon>
        <taxon>Spermatophyta</taxon>
        <taxon>Magnoliopsida</taxon>
        <taxon>eudicotyledons</taxon>
        <taxon>Gunneridae</taxon>
        <taxon>Pentapetalae</taxon>
        <taxon>rosids</taxon>
        <taxon>fabids</taxon>
        <taxon>Fabales</taxon>
        <taxon>Fabaceae</taxon>
        <taxon>Papilionoideae</taxon>
        <taxon>50 kb inversion clade</taxon>
        <taxon>dalbergioids sensu lato</taxon>
        <taxon>Dalbergieae</taxon>
        <taxon>Pterocarpus clade</taxon>
        <taxon>Arachis</taxon>
    </lineage>
</organism>
<accession>A0A444YNV9</accession>
<keyword evidence="2" id="KW-0805">Transcription regulation</keyword>
<evidence type="ECO:0000256" key="1">
    <source>
        <dbReference type="ARBA" id="ARBA00004123"/>
    </source>
</evidence>
<dbReference type="AlphaFoldDB" id="A0A444YNV9"/>
<keyword evidence="8" id="KW-1185">Reference proteome</keyword>
<dbReference type="PANTHER" id="PTHR31496:SF3">
    <property type="entry name" value="TRANSCRIPTION REPRESSOR KAN1"/>
    <property type="match status" value="1"/>
</dbReference>
<name>A0A444YNV9_ARAHY</name>
<keyword evidence="4" id="KW-0539">Nucleus</keyword>
<comment type="caution">
    <text evidence="7">The sequence shown here is derived from an EMBL/GenBank/DDBJ whole genome shotgun (WGS) entry which is preliminary data.</text>
</comment>
<proteinExistence type="predicted"/>
<dbReference type="NCBIfam" id="TIGR01557">
    <property type="entry name" value="myb_SHAQKYF"/>
    <property type="match status" value="1"/>
</dbReference>
<feature type="region of interest" description="Disordered" evidence="5">
    <location>
        <begin position="122"/>
        <end position="159"/>
    </location>
</feature>
<dbReference type="Pfam" id="PF21358">
    <property type="entry name" value="Ezh2_MCSS"/>
    <property type="match status" value="1"/>
</dbReference>
<sequence>MKNFSGHKIQRKRFREILSSPRKPTVAGAATLVTAVQIEPRRLLHQCISRFGSNASTDLVAMPSSQMRFVATFVSYLFCSAIADLSPSQHHTSAACTATRFWCCFRRRSTCSPWPPCEVGSNMTTPAASRTSSSSGRSGDDIDNAARDSKNGDTKDISQSEKSFLEKDLEAALDSFDNLFCRRCLVFDCQLHGCSQDLVFLVLKLGRFFNATSSAQADVEEKCSGATPKLVLQLMNIKGLIITHVKSHLQMYRSKKVEDTNNQVVIADHHKLLIENGERNNVYNLSQLPMLQSYSN</sequence>
<gene>
    <name evidence="7" type="ORF">Ahy_B06g082650</name>
</gene>
<evidence type="ECO:0000256" key="2">
    <source>
        <dbReference type="ARBA" id="ARBA00023015"/>
    </source>
</evidence>
<evidence type="ECO:0000259" key="6">
    <source>
        <dbReference type="Pfam" id="PF21358"/>
    </source>
</evidence>
<dbReference type="STRING" id="3818.A0A444YNV9"/>
<evidence type="ECO:0000313" key="7">
    <source>
        <dbReference type="EMBL" id="RYR03597.1"/>
    </source>
</evidence>
<dbReference type="Proteomes" id="UP000289738">
    <property type="component" value="Chromosome B06"/>
</dbReference>
<evidence type="ECO:0000256" key="3">
    <source>
        <dbReference type="ARBA" id="ARBA00023163"/>
    </source>
</evidence>
<dbReference type="EMBL" id="SDMP01000016">
    <property type="protein sequence ID" value="RYR03597.1"/>
    <property type="molecule type" value="Genomic_DNA"/>
</dbReference>